<evidence type="ECO:0000256" key="3">
    <source>
        <dbReference type="ARBA" id="ARBA00007588"/>
    </source>
</evidence>
<sequence>MSQFGPAYPTRIEFHDFLEWVARRFADVVDGTAVTAVNPVPGSPDVLDVVTALGTLRTRNVVLATGLTPNLPDGLVPGERIGHSRDLLDRLDRVADPRRAPLTRSSR</sequence>
<dbReference type="PANTHER" id="PTHR42802">
    <property type="entry name" value="MONOOXYGENASE"/>
    <property type="match status" value="1"/>
</dbReference>
<keyword evidence="8" id="KW-0521">NADP</keyword>
<dbReference type="RefSeq" id="WP_345420215.1">
    <property type="nucleotide sequence ID" value="NZ_BAABGT010000053.1"/>
</dbReference>
<evidence type="ECO:0000256" key="15">
    <source>
        <dbReference type="ARBA" id="ARBA00048407"/>
    </source>
</evidence>
<dbReference type="InterPro" id="IPR025700">
    <property type="entry name" value="Lys/Orn_oxygenase"/>
</dbReference>
<evidence type="ECO:0000256" key="14">
    <source>
        <dbReference type="ARBA" id="ARBA00032738"/>
    </source>
</evidence>
<dbReference type="Gene3D" id="3.50.50.60">
    <property type="entry name" value="FAD/NAD(P)-binding domain"/>
    <property type="match status" value="1"/>
</dbReference>
<evidence type="ECO:0000256" key="6">
    <source>
        <dbReference type="ARBA" id="ARBA00022630"/>
    </source>
</evidence>
<evidence type="ECO:0000256" key="13">
    <source>
        <dbReference type="ARBA" id="ARBA00032493"/>
    </source>
</evidence>
<organism evidence="16 17">
    <name type="scientific">Pseudonocardia xishanensis</name>
    <dbReference type="NCBI Taxonomy" id="630995"/>
    <lineage>
        <taxon>Bacteria</taxon>
        <taxon>Bacillati</taxon>
        <taxon>Actinomycetota</taxon>
        <taxon>Actinomycetes</taxon>
        <taxon>Pseudonocardiales</taxon>
        <taxon>Pseudonocardiaceae</taxon>
        <taxon>Pseudonocardia</taxon>
    </lineage>
</organism>
<protein>
    <recommendedName>
        <fullName evidence="5">L-lysine N6-monooxygenase MbtG</fullName>
        <ecNumber evidence="4">1.14.13.59</ecNumber>
    </recommendedName>
    <alternativeName>
        <fullName evidence="14">Lysine 6-N-hydroxylase</fullName>
    </alternativeName>
    <alternativeName>
        <fullName evidence="13">Lysine N6-hydroxylase</fullName>
    </alternativeName>
    <alternativeName>
        <fullName evidence="11">Lysine-N-oxygenase</fullName>
    </alternativeName>
    <alternativeName>
        <fullName evidence="12">Mycobactin synthase protein G</fullName>
    </alternativeName>
</protein>
<keyword evidence="17" id="KW-1185">Reference proteome</keyword>
<evidence type="ECO:0000256" key="12">
    <source>
        <dbReference type="ARBA" id="ARBA00031158"/>
    </source>
</evidence>
<dbReference type="InterPro" id="IPR036188">
    <property type="entry name" value="FAD/NAD-bd_sf"/>
</dbReference>
<keyword evidence="7" id="KW-0274">FAD</keyword>
<comment type="similarity">
    <text evidence="3">Belongs to the lysine N(6)-hydroxylase/L-ornithine N(5)-oxygenase family.</text>
</comment>
<proteinExistence type="inferred from homology"/>
<keyword evidence="9" id="KW-0560">Oxidoreductase</keyword>
<name>A0ABP8RW74_9PSEU</name>
<comment type="catalytic activity">
    <reaction evidence="15">
        <text>L-lysine + NADPH + O2 = N(6)-hydroxy-L-lysine + NADP(+) + H2O</text>
        <dbReference type="Rhea" id="RHEA:23228"/>
        <dbReference type="ChEBI" id="CHEBI:15377"/>
        <dbReference type="ChEBI" id="CHEBI:15379"/>
        <dbReference type="ChEBI" id="CHEBI:32551"/>
        <dbReference type="ChEBI" id="CHEBI:57783"/>
        <dbReference type="ChEBI" id="CHEBI:57820"/>
        <dbReference type="ChEBI" id="CHEBI:58349"/>
        <dbReference type="EC" id="1.14.13.59"/>
    </reaction>
</comment>
<dbReference type="EMBL" id="BAABGT010000053">
    <property type="protein sequence ID" value="GAA4549831.1"/>
    <property type="molecule type" value="Genomic_DNA"/>
</dbReference>
<keyword evidence="10" id="KW-0503">Monooxygenase</keyword>
<dbReference type="EC" id="1.14.13.59" evidence="4"/>
<evidence type="ECO:0000256" key="9">
    <source>
        <dbReference type="ARBA" id="ARBA00023002"/>
    </source>
</evidence>
<comment type="cofactor">
    <cofactor evidence="1">
        <name>FAD</name>
        <dbReference type="ChEBI" id="CHEBI:57692"/>
    </cofactor>
</comment>
<dbReference type="SUPFAM" id="SSF51905">
    <property type="entry name" value="FAD/NAD(P)-binding domain"/>
    <property type="match status" value="1"/>
</dbReference>
<evidence type="ECO:0000256" key="11">
    <source>
        <dbReference type="ARBA" id="ARBA00029939"/>
    </source>
</evidence>
<evidence type="ECO:0000256" key="7">
    <source>
        <dbReference type="ARBA" id="ARBA00022827"/>
    </source>
</evidence>
<evidence type="ECO:0000256" key="2">
    <source>
        <dbReference type="ARBA" id="ARBA00004924"/>
    </source>
</evidence>
<evidence type="ECO:0000256" key="10">
    <source>
        <dbReference type="ARBA" id="ARBA00023033"/>
    </source>
</evidence>
<evidence type="ECO:0000256" key="5">
    <source>
        <dbReference type="ARBA" id="ARBA00016406"/>
    </source>
</evidence>
<evidence type="ECO:0000313" key="16">
    <source>
        <dbReference type="EMBL" id="GAA4549831.1"/>
    </source>
</evidence>
<evidence type="ECO:0000256" key="4">
    <source>
        <dbReference type="ARBA" id="ARBA00013076"/>
    </source>
</evidence>
<keyword evidence="6" id="KW-0285">Flavoprotein</keyword>
<evidence type="ECO:0000256" key="8">
    <source>
        <dbReference type="ARBA" id="ARBA00022857"/>
    </source>
</evidence>
<reference evidence="17" key="1">
    <citation type="journal article" date="2019" name="Int. J. Syst. Evol. Microbiol.">
        <title>The Global Catalogue of Microorganisms (GCM) 10K type strain sequencing project: providing services to taxonomists for standard genome sequencing and annotation.</title>
        <authorList>
            <consortium name="The Broad Institute Genomics Platform"/>
            <consortium name="The Broad Institute Genome Sequencing Center for Infectious Disease"/>
            <person name="Wu L."/>
            <person name="Ma J."/>
        </authorList>
    </citation>
    <scope>NUCLEOTIDE SEQUENCE [LARGE SCALE GENOMIC DNA]</scope>
    <source>
        <strain evidence="17">JCM 17906</strain>
    </source>
</reference>
<gene>
    <name evidence="16" type="ORF">GCM10023175_38680</name>
</gene>
<evidence type="ECO:0000256" key="1">
    <source>
        <dbReference type="ARBA" id="ARBA00001974"/>
    </source>
</evidence>
<dbReference type="Proteomes" id="UP001501598">
    <property type="component" value="Unassembled WGS sequence"/>
</dbReference>
<dbReference type="PANTHER" id="PTHR42802:SF1">
    <property type="entry name" value="L-ORNITHINE N(5)-MONOOXYGENASE"/>
    <property type="match status" value="1"/>
</dbReference>
<comment type="pathway">
    <text evidence="2">Siderophore biosynthesis.</text>
</comment>
<accession>A0ABP8RW74</accession>
<evidence type="ECO:0000313" key="17">
    <source>
        <dbReference type="Proteomes" id="UP001501598"/>
    </source>
</evidence>
<comment type="caution">
    <text evidence="16">The sequence shown here is derived from an EMBL/GenBank/DDBJ whole genome shotgun (WGS) entry which is preliminary data.</text>
</comment>
<dbReference type="Pfam" id="PF13434">
    <property type="entry name" value="Lys_Orn_oxgnase"/>
    <property type="match status" value="1"/>
</dbReference>